<dbReference type="RefSeq" id="WP_159744404.1">
    <property type="nucleotide sequence ID" value="NZ_BLIR01000001.1"/>
</dbReference>
<evidence type="ECO:0000256" key="1">
    <source>
        <dbReference type="SAM" id="MobiDB-lite"/>
    </source>
</evidence>
<sequence>MKADLPVPSEGELYERIADRVGIEPEQIAEVLASHGLELTGSLPAKRELVVHRLYCEGRKTGTTGNDGPFTVDIRLGRGPWAISSSINSAGKSSLLWALSFALRGEGFDAFCRPETVGWFRFVRVDIEVGGAAASVRLFFDKPGHPSTRLLTADAIDDLLALEGQSEGRMGVRLAATAEPSGVKGLIGRFMMERLGLQSVSVWAAESNAPKDENGNRDSAEQVHGWASFFYAIALNSASDSLLLGPTLVGQLPVKLMQLFLDVPYAAELSRLSTLRKAETQEVSRVARRAKEDARARDEQVAPLREALEEAQQRLRRMEAARPDVGGLVAAVDQAAAELAAQQTAHQEASEQHRAARKARQSDQRAERRAKQSSAARLLLGALDPEVCPRCDHEIDDARRAAENDEHQCAVCARPLPSVLEDPQAQAEALARIDTRLAASKVAEDSCAATLAATAERLAAARAAYDESAAQLAKVRSSDWFVLFDKSQREVDQMRGALTLATGGKCEDTPPALAAALAAAKPVQENSVEQGSGYETVLAAAAEALKDVVDRHSRALFSELNDEIVQIAHDLGVTNLTSVNLSLGGQLNAVKSGAKHRFSAFSPVDRLRMRIAVVVGMIKVSRRRGIMSHPGLLLIDAPTAEELTSQATHQVLDTLYRTGNTVPGLQMIITSIEDAVWDIYPKDRIVTGVDGRELF</sequence>
<reference evidence="2 3" key="1">
    <citation type="submission" date="2019-12" db="EMBL/GenBank/DDBJ databases">
        <title>Whole genome shotgun sequence of Streptomyces tubercidicus NBRC 13090.</title>
        <authorList>
            <person name="Ichikawa N."/>
            <person name="Kimura A."/>
            <person name="Kitahashi Y."/>
            <person name="Komaki H."/>
            <person name="Tamura T."/>
        </authorList>
    </citation>
    <scope>NUCLEOTIDE SEQUENCE [LARGE SCALE GENOMIC DNA]</scope>
    <source>
        <strain evidence="2 3">NBRC 13090</strain>
    </source>
</reference>
<proteinExistence type="predicted"/>
<name>A0A640UR59_9ACTN</name>
<evidence type="ECO:0000313" key="2">
    <source>
        <dbReference type="EMBL" id="GFE38588.1"/>
    </source>
</evidence>
<organism evidence="2 3">
    <name type="scientific">Streptomyces tubercidicus</name>
    <dbReference type="NCBI Taxonomy" id="47759"/>
    <lineage>
        <taxon>Bacteria</taxon>
        <taxon>Bacillati</taxon>
        <taxon>Actinomycetota</taxon>
        <taxon>Actinomycetes</taxon>
        <taxon>Kitasatosporales</taxon>
        <taxon>Streptomycetaceae</taxon>
        <taxon>Streptomyces</taxon>
    </lineage>
</organism>
<feature type="region of interest" description="Disordered" evidence="1">
    <location>
        <begin position="340"/>
        <end position="374"/>
    </location>
</feature>
<protein>
    <submittedName>
        <fullName evidence="2">Uncharacterized protein</fullName>
    </submittedName>
</protein>
<dbReference type="AlphaFoldDB" id="A0A640UR59"/>
<dbReference type="EMBL" id="BLIR01000001">
    <property type="protein sequence ID" value="GFE38588.1"/>
    <property type="molecule type" value="Genomic_DNA"/>
</dbReference>
<dbReference type="GeneID" id="96284363"/>
<keyword evidence="3" id="KW-1185">Reference proteome</keyword>
<feature type="compositionally biased region" description="Basic and acidic residues" evidence="1">
    <location>
        <begin position="348"/>
        <end position="370"/>
    </location>
</feature>
<dbReference type="SUPFAM" id="SSF52540">
    <property type="entry name" value="P-loop containing nucleoside triphosphate hydrolases"/>
    <property type="match status" value="1"/>
</dbReference>
<dbReference type="OrthoDB" id="4773646at2"/>
<comment type="caution">
    <text evidence="2">The sequence shown here is derived from an EMBL/GenBank/DDBJ whole genome shotgun (WGS) entry which is preliminary data.</text>
</comment>
<dbReference type="Proteomes" id="UP000431826">
    <property type="component" value="Unassembled WGS sequence"/>
</dbReference>
<gene>
    <name evidence="2" type="ORF">Stube_32610</name>
</gene>
<accession>A0A640UR59</accession>
<dbReference type="InterPro" id="IPR027417">
    <property type="entry name" value="P-loop_NTPase"/>
</dbReference>
<evidence type="ECO:0000313" key="3">
    <source>
        <dbReference type="Proteomes" id="UP000431826"/>
    </source>
</evidence>